<dbReference type="SUPFAM" id="SSF54189">
    <property type="entry name" value="Ribosomal proteins S24e, L23 and L15e"/>
    <property type="match status" value="1"/>
</dbReference>
<dbReference type="Gene3D" id="3.30.70.330">
    <property type="match status" value="1"/>
</dbReference>
<name>A0A1F6NRD7_9BACT</name>
<dbReference type="EMBL" id="MFQW01000016">
    <property type="protein sequence ID" value="OGH86506.1"/>
    <property type="molecule type" value="Genomic_DNA"/>
</dbReference>
<sequence>MAEMHGQYTFLVNKSTNKTEIKKAVKQVYGVIPTDVRVMNFEGKRTRFGALKGKRSDFKKAIITLAKGHSINIHEGV</sequence>
<evidence type="ECO:0000256" key="3">
    <source>
        <dbReference type="ARBA" id="ARBA00023274"/>
    </source>
</evidence>
<proteinExistence type="inferred from homology"/>
<dbReference type="NCBIfam" id="NF004363">
    <property type="entry name" value="PRK05738.2-4"/>
    <property type="match status" value="1"/>
</dbReference>
<dbReference type="GO" id="GO:0005840">
    <property type="term" value="C:ribosome"/>
    <property type="evidence" value="ECO:0007669"/>
    <property type="project" value="UniProtKB-KW"/>
</dbReference>
<dbReference type="GO" id="GO:0006412">
    <property type="term" value="P:translation"/>
    <property type="evidence" value="ECO:0007669"/>
    <property type="project" value="InterPro"/>
</dbReference>
<gene>
    <name evidence="5" type="ORF">A2493_03515</name>
</gene>
<reference evidence="5 6" key="1">
    <citation type="journal article" date="2016" name="Nat. Commun.">
        <title>Thousands of microbial genomes shed light on interconnected biogeochemical processes in an aquifer system.</title>
        <authorList>
            <person name="Anantharaman K."/>
            <person name="Brown C.T."/>
            <person name="Hug L.A."/>
            <person name="Sharon I."/>
            <person name="Castelle C.J."/>
            <person name="Probst A.J."/>
            <person name="Thomas B.C."/>
            <person name="Singh A."/>
            <person name="Wilkins M.J."/>
            <person name="Karaoz U."/>
            <person name="Brodie E.L."/>
            <person name="Williams K.H."/>
            <person name="Hubbard S.S."/>
            <person name="Banfield J.F."/>
        </authorList>
    </citation>
    <scope>NUCLEOTIDE SEQUENCE [LARGE SCALE GENOMIC DNA]</scope>
</reference>
<comment type="similarity">
    <text evidence="1">Belongs to the universal ribosomal protein uL23 family.</text>
</comment>
<comment type="caution">
    <text evidence="5">The sequence shown here is derived from an EMBL/GenBank/DDBJ whole genome shotgun (WGS) entry which is preliminary data.</text>
</comment>
<dbReference type="AlphaFoldDB" id="A0A1F6NRD7"/>
<protein>
    <recommendedName>
        <fullName evidence="4">50S ribosomal protein L23</fullName>
    </recommendedName>
</protein>
<evidence type="ECO:0000256" key="1">
    <source>
        <dbReference type="ARBA" id="ARBA00006700"/>
    </source>
</evidence>
<dbReference type="InterPro" id="IPR013025">
    <property type="entry name" value="Ribosomal_uL23-like"/>
</dbReference>
<dbReference type="InterPro" id="IPR012677">
    <property type="entry name" value="Nucleotide-bd_a/b_plait_sf"/>
</dbReference>
<keyword evidence="3" id="KW-0687">Ribonucleoprotein</keyword>
<evidence type="ECO:0000256" key="4">
    <source>
        <dbReference type="ARBA" id="ARBA00035481"/>
    </source>
</evidence>
<organism evidence="5 6">
    <name type="scientific">Candidatus Magasanikbacteria bacterium RIFOXYC12_FULL_33_11</name>
    <dbReference type="NCBI Taxonomy" id="1798701"/>
    <lineage>
        <taxon>Bacteria</taxon>
        <taxon>Candidatus Magasanikiibacteriota</taxon>
    </lineage>
</organism>
<accession>A0A1F6NRD7</accession>
<dbReference type="InterPro" id="IPR012678">
    <property type="entry name" value="Ribosomal_uL23/eL15/eS24_sf"/>
</dbReference>
<dbReference type="GO" id="GO:0003735">
    <property type="term" value="F:structural constituent of ribosome"/>
    <property type="evidence" value="ECO:0007669"/>
    <property type="project" value="InterPro"/>
</dbReference>
<keyword evidence="2 5" id="KW-0689">Ribosomal protein</keyword>
<dbReference type="Proteomes" id="UP000178349">
    <property type="component" value="Unassembled WGS sequence"/>
</dbReference>
<dbReference type="GO" id="GO:1990904">
    <property type="term" value="C:ribonucleoprotein complex"/>
    <property type="evidence" value="ECO:0007669"/>
    <property type="project" value="UniProtKB-KW"/>
</dbReference>
<evidence type="ECO:0000313" key="5">
    <source>
        <dbReference type="EMBL" id="OGH86506.1"/>
    </source>
</evidence>
<evidence type="ECO:0000313" key="6">
    <source>
        <dbReference type="Proteomes" id="UP000178349"/>
    </source>
</evidence>
<dbReference type="Pfam" id="PF00276">
    <property type="entry name" value="Ribosomal_L23"/>
    <property type="match status" value="1"/>
</dbReference>
<evidence type="ECO:0000256" key="2">
    <source>
        <dbReference type="ARBA" id="ARBA00022980"/>
    </source>
</evidence>